<dbReference type="Proteomes" id="UP000036867">
    <property type="component" value="Unassembled WGS sequence"/>
</dbReference>
<dbReference type="Gene3D" id="3.90.640.20">
    <property type="entry name" value="Heat-shock cognate protein, ATPase"/>
    <property type="match status" value="1"/>
</dbReference>
<feature type="signal peptide" evidence="1">
    <location>
        <begin position="1"/>
        <end position="28"/>
    </location>
</feature>
<dbReference type="OrthoDB" id="5637at2"/>
<dbReference type="InterPro" id="IPR025303">
    <property type="entry name" value="PdaC"/>
</dbReference>
<dbReference type="EMBL" id="LILB01000005">
    <property type="protein sequence ID" value="KOO48782.1"/>
    <property type="molecule type" value="Genomic_DNA"/>
</dbReference>
<dbReference type="InterPro" id="IPR021729">
    <property type="entry name" value="DUF3298"/>
</dbReference>
<organism evidence="4 5">
    <name type="scientific">Viridibacillus arvi</name>
    <dbReference type="NCBI Taxonomy" id="263475"/>
    <lineage>
        <taxon>Bacteria</taxon>
        <taxon>Bacillati</taxon>
        <taxon>Bacillota</taxon>
        <taxon>Bacilli</taxon>
        <taxon>Bacillales</taxon>
        <taxon>Caryophanaceae</taxon>
        <taxon>Viridibacillus</taxon>
    </lineage>
</organism>
<dbReference type="AlphaFoldDB" id="A0A0M0LD07"/>
<feature type="chain" id="PRO_5005603304" evidence="1">
    <location>
        <begin position="29"/>
        <end position="230"/>
    </location>
</feature>
<dbReference type="GeneID" id="301136458"/>
<evidence type="ECO:0000313" key="4">
    <source>
        <dbReference type="EMBL" id="KOO48782.1"/>
    </source>
</evidence>
<dbReference type="Pfam" id="PF13739">
    <property type="entry name" value="PdaC"/>
    <property type="match status" value="1"/>
</dbReference>
<gene>
    <name evidence="4" type="ORF">AMD00_10145</name>
</gene>
<name>A0A0M0LD07_9BACL</name>
<comment type="caution">
    <text evidence="4">The sequence shown here is derived from an EMBL/GenBank/DDBJ whole genome shotgun (WGS) entry which is preliminary data.</text>
</comment>
<dbReference type="InterPro" id="IPR037126">
    <property type="entry name" value="PdaC/RsiV-like_sf"/>
</dbReference>
<proteinExistence type="predicted"/>
<evidence type="ECO:0000256" key="1">
    <source>
        <dbReference type="SAM" id="SignalP"/>
    </source>
</evidence>
<keyword evidence="5" id="KW-1185">Reference proteome</keyword>
<feature type="domain" description="Deacetylase PdaC" evidence="3">
    <location>
        <begin position="39"/>
        <end position="134"/>
    </location>
</feature>
<reference evidence="5" key="1">
    <citation type="submission" date="2015-08" db="EMBL/GenBank/DDBJ databases">
        <title>Fjat-10028 dsm 16317.</title>
        <authorList>
            <person name="Liu B."/>
            <person name="Wang J."/>
            <person name="Zhu Y."/>
            <person name="Liu G."/>
            <person name="Chen Q."/>
            <person name="Chen Z."/>
            <person name="Lan J."/>
            <person name="Che J."/>
            <person name="Ge C."/>
            <person name="Shi H."/>
            <person name="Pan Z."/>
            <person name="Liu X."/>
        </authorList>
    </citation>
    <scope>NUCLEOTIDE SEQUENCE [LARGE SCALE GENOMIC DNA]</scope>
    <source>
        <strain evidence="5">DSM 16317</strain>
    </source>
</reference>
<evidence type="ECO:0000259" key="2">
    <source>
        <dbReference type="Pfam" id="PF11738"/>
    </source>
</evidence>
<keyword evidence="1" id="KW-0732">Signal</keyword>
<dbReference type="STRING" id="263475.AMD00_10145"/>
<evidence type="ECO:0000313" key="5">
    <source>
        <dbReference type="Proteomes" id="UP000036867"/>
    </source>
</evidence>
<protein>
    <submittedName>
        <fullName evidence="4">Uncharacterized protein</fullName>
    </submittedName>
</protein>
<dbReference type="Pfam" id="PF11738">
    <property type="entry name" value="DUF3298"/>
    <property type="match status" value="1"/>
</dbReference>
<evidence type="ECO:0000259" key="3">
    <source>
        <dbReference type="Pfam" id="PF13739"/>
    </source>
</evidence>
<accession>A0A0M0LD07</accession>
<feature type="domain" description="DUF3298" evidence="2">
    <location>
        <begin position="193"/>
        <end position="224"/>
    </location>
</feature>
<dbReference type="RefSeq" id="WP_053416965.1">
    <property type="nucleotide sequence ID" value="NZ_LILB01000005.1"/>
</dbReference>
<sequence length="230" mass="26768">MKRSLTMVCSLLMAMVLIFTLSPLTMHAETKKAVTVKTHKFMFNSNIKYPQISGMKNKLRQEKINSNFKKLAQQDYKDRKKILKRYDKDRKELGLSKKDYASYEYKTFFTVKYNQNNKVSIVRTKYYYTGGAHGEYYSESYNYNTNSGKEVTLKQNFKTTAAYNNAATCTVNKILADKEKYPLADKNLDLNLTPYYWTNSKSGINLIFQIYEIAPYSSGQIELPMETTCE</sequence>
<dbReference type="Gene3D" id="3.30.565.40">
    <property type="entry name" value="Fervidobacterium nodosum Rt17-B1 like"/>
    <property type="match status" value="1"/>
</dbReference>